<evidence type="ECO:0000256" key="2">
    <source>
        <dbReference type="SAM" id="Phobius"/>
    </source>
</evidence>
<dbReference type="AlphaFoldDB" id="A0A7D3VY42"/>
<organism evidence="3 4">
    <name type="scientific">Actinomadura verrucosospora</name>
    <dbReference type="NCBI Taxonomy" id="46165"/>
    <lineage>
        <taxon>Bacteria</taxon>
        <taxon>Bacillati</taxon>
        <taxon>Actinomycetota</taxon>
        <taxon>Actinomycetes</taxon>
        <taxon>Streptosporangiales</taxon>
        <taxon>Thermomonosporaceae</taxon>
        <taxon>Actinomadura</taxon>
    </lineage>
</organism>
<feature type="region of interest" description="Disordered" evidence="1">
    <location>
        <begin position="328"/>
        <end position="347"/>
    </location>
</feature>
<proteinExistence type="predicted"/>
<feature type="transmembrane region" description="Helical" evidence="2">
    <location>
        <begin position="6"/>
        <end position="21"/>
    </location>
</feature>
<gene>
    <name evidence="3" type="ORF">ACTIVE_7262</name>
</gene>
<reference evidence="3 4" key="1">
    <citation type="submission" date="2020-05" db="EMBL/GenBank/DDBJ databases">
        <title>Actinomadura verrucosospora NRRL-B18236 (PFL_A860) Genome sequencing and assembly.</title>
        <authorList>
            <person name="Samborskyy M."/>
        </authorList>
    </citation>
    <scope>NUCLEOTIDE SEQUENCE [LARGE SCALE GENOMIC DNA]</scope>
    <source>
        <strain evidence="3 4">NRRL:B18236</strain>
    </source>
</reference>
<dbReference type="EMBL" id="CP053892">
    <property type="protein sequence ID" value="QKG25610.1"/>
    <property type="molecule type" value="Genomic_DNA"/>
</dbReference>
<dbReference type="Proteomes" id="UP000501240">
    <property type="component" value="Chromosome"/>
</dbReference>
<feature type="transmembrane region" description="Helical" evidence="2">
    <location>
        <begin position="185"/>
        <end position="203"/>
    </location>
</feature>
<feature type="region of interest" description="Disordered" evidence="1">
    <location>
        <begin position="250"/>
        <end position="313"/>
    </location>
</feature>
<keyword evidence="2" id="KW-1133">Transmembrane helix</keyword>
<accession>A0A7D3VY42</accession>
<name>A0A7D3VY42_ACTVE</name>
<feature type="transmembrane region" description="Helical" evidence="2">
    <location>
        <begin position="355"/>
        <end position="373"/>
    </location>
</feature>
<feature type="compositionally biased region" description="Low complexity" evidence="1">
    <location>
        <begin position="278"/>
        <end position="289"/>
    </location>
</feature>
<feature type="compositionally biased region" description="Gly residues" evidence="1">
    <location>
        <begin position="290"/>
        <end position="309"/>
    </location>
</feature>
<evidence type="ECO:0000313" key="4">
    <source>
        <dbReference type="Proteomes" id="UP000501240"/>
    </source>
</evidence>
<feature type="transmembrane region" description="Helical" evidence="2">
    <location>
        <begin position="26"/>
        <end position="45"/>
    </location>
</feature>
<keyword evidence="4" id="KW-1185">Reference proteome</keyword>
<feature type="transmembrane region" description="Helical" evidence="2">
    <location>
        <begin position="102"/>
        <end position="119"/>
    </location>
</feature>
<evidence type="ECO:0000313" key="3">
    <source>
        <dbReference type="EMBL" id="QKG25610.1"/>
    </source>
</evidence>
<feature type="transmembrane region" description="Helical" evidence="2">
    <location>
        <begin position="481"/>
        <end position="504"/>
    </location>
</feature>
<feature type="transmembrane region" description="Helical" evidence="2">
    <location>
        <begin position="524"/>
        <end position="554"/>
    </location>
</feature>
<feature type="transmembrane region" description="Helical" evidence="2">
    <location>
        <begin position="125"/>
        <end position="151"/>
    </location>
</feature>
<feature type="transmembrane region" description="Helical" evidence="2">
    <location>
        <begin position="65"/>
        <end position="82"/>
    </location>
</feature>
<feature type="transmembrane region" description="Helical" evidence="2">
    <location>
        <begin position="566"/>
        <end position="583"/>
    </location>
</feature>
<protein>
    <submittedName>
        <fullName evidence="3">Integral membrane protein</fullName>
    </submittedName>
</protein>
<feature type="compositionally biased region" description="Gly residues" evidence="1">
    <location>
        <begin position="267"/>
        <end position="277"/>
    </location>
</feature>
<sequence length="584" mass="58188">MGAAHWVYLSGIVLIIAVMIARKNVVIPAIAATFLTAWTFTGSFVKGLESIFNASLTSASELFNIFLIIALVTALLGALRALGADRRMVEPFRVVMRSGHSAFWVLAFVTYAISLFFWPTPAVPLMGAILLPAAIAAGLPPIAAALAIAVAGQGMALSSDYVIQVAPGLSAKAANVGTDAVADKAMVLSLITGGVALFLGYLMTRSQYRKPDALLLERWEAGETETAAPAARRSLIPGLPLRRILQPAPAATTAEGESSVAVLAPGSGPGTGAGAGAGSVTVPAPRNGDGPSGGKPAGGASSGGSGRSGGEPSDAMAAAALKSLNGGDRPAKAAAGGSGGSSPQLGDDCPKRSKAFAAIIPLALVGLVGYMLLGKFTGAVPEVVGGDAAALVGGVTVVLLLAAAVARDAGNALQACADHIVDGLVFAVRAMGVVIPIAGFFFIGNADFAGKIMSLGDGAKAPGFLFESVTHLEGAIPDSRYVVGFGVLLIGMITGLDGSGFAGLPLTGSLAGTLGPTSGVDPALLAAIGQMGCVWSGGGVLIAWSSLLAVAGFARVPVMDLVRRSFVPVVAGLAVATVAGLIIY</sequence>
<keyword evidence="2" id="KW-0472">Membrane</keyword>
<feature type="transmembrane region" description="Helical" evidence="2">
    <location>
        <begin position="426"/>
        <end position="444"/>
    </location>
</feature>
<evidence type="ECO:0000256" key="1">
    <source>
        <dbReference type="SAM" id="MobiDB-lite"/>
    </source>
</evidence>
<keyword evidence="2" id="KW-0812">Transmembrane</keyword>
<feature type="transmembrane region" description="Helical" evidence="2">
    <location>
        <begin position="385"/>
        <end position="406"/>
    </location>
</feature>